<dbReference type="PROSITE" id="PS50043">
    <property type="entry name" value="HTH_LUXR_2"/>
    <property type="match status" value="1"/>
</dbReference>
<dbReference type="Gene3D" id="1.10.10.10">
    <property type="entry name" value="Winged helix-like DNA-binding domain superfamily/Winged helix DNA-binding domain"/>
    <property type="match status" value="1"/>
</dbReference>
<dbReference type="SUPFAM" id="SSF52540">
    <property type="entry name" value="P-loop containing nucleoside triphosphate hydrolases"/>
    <property type="match status" value="1"/>
</dbReference>
<accession>A0ABW1NIE6</accession>
<keyword evidence="3" id="KW-0804">Transcription</keyword>
<reference evidence="6" key="1">
    <citation type="journal article" date="2019" name="Int. J. Syst. Evol. Microbiol.">
        <title>The Global Catalogue of Microorganisms (GCM) 10K type strain sequencing project: providing services to taxonomists for standard genome sequencing and annotation.</title>
        <authorList>
            <consortium name="The Broad Institute Genomics Platform"/>
            <consortium name="The Broad Institute Genome Sequencing Center for Infectious Disease"/>
            <person name="Wu L."/>
            <person name="Ma J."/>
        </authorList>
    </citation>
    <scope>NUCLEOTIDE SEQUENCE [LARGE SCALE GENOMIC DNA]</scope>
    <source>
        <strain evidence="6">JCM 30346</strain>
    </source>
</reference>
<dbReference type="PANTHER" id="PTHR44688">
    <property type="entry name" value="DNA-BINDING TRANSCRIPTIONAL ACTIVATOR DEVR_DOSR"/>
    <property type="match status" value="1"/>
</dbReference>
<organism evidence="5 6">
    <name type="scientific">Sphaerisporangium aureirubrum</name>
    <dbReference type="NCBI Taxonomy" id="1544736"/>
    <lineage>
        <taxon>Bacteria</taxon>
        <taxon>Bacillati</taxon>
        <taxon>Actinomycetota</taxon>
        <taxon>Actinomycetes</taxon>
        <taxon>Streptosporangiales</taxon>
        <taxon>Streptosporangiaceae</taxon>
        <taxon>Sphaerisporangium</taxon>
    </lineage>
</organism>
<dbReference type="SUPFAM" id="SSF46894">
    <property type="entry name" value="C-terminal effector domain of the bipartite response regulators"/>
    <property type="match status" value="1"/>
</dbReference>
<dbReference type="CDD" id="cd06170">
    <property type="entry name" value="LuxR_C_like"/>
    <property type="match status" value="1"/>
</dbReference>
<dbReference type="Pfam" id="PF00196">
    <property type="entry name" value="GerE"/>
    <property type="match status" value="1"/>
</dbReference>
<gene>
    <name evidence="5" type="ORF">ACFP1K_16595</name>
</gene>
<dbReference type="InterPro" id="IPR027417">
    <property type="entry name" value="P-loop_NTPase"/>
</dbReference>
<dbReference type="PRINTS" id="PR00038">
    <property type="entry name" value="HTHLUXR"/>
</dbReference>
<comment type="caution">
    <text evidence="5">The sequence shown here is derived from an EMBL/GenBank/DDBJ whole genome shotgun (WGS) entry which is preliminary data.</text>
</comment>
<keyword evidence="1" id="KW-0805">Transcription regulation</keyword>
<evidence type="ECO:0000313" key="5">
    <source>
        <dbReference type="EMBL" id="MFC6082791.1"/>
    </source>
</evidence>
<evidence type="ECO:0000256" key="3">
    <source>
        <dbReference type="ARBA" id="ARBA00023163"/>
    </source>
</evidence>
<evidence type="ECO:0000256" key="1">
    <source>
        <dbReference type="ARBA" id="ARBA00023015"/>
    </source>
</evidence>
<dbReference type="EMBL" id="JBHSRF010000021">
    <property type="protein sequence ID" value="MFC6082791.1"/>
    <property type="molecule type" value="Genomic_DNA"/>
</dbReference>
<dbReference type="Proteomes" id="UP001596137">
    <property type="component" value="Unassembled WGS sequence"/>
</dbReference>
<dbReference type="InterPro" id="IPR016032">
    <property type="entry name" value="Sig_transdc_resp-reg_C-effctor"/>
</dbReference>
<sequence>MPFAGRMVECDAIRAALREGAGVLVVGEAGSGRSRLLAEAVTAFDRCAAVVRRVAGAGHDVPFGALAHLLPASSGPVNPIRWAAEAVRAPLREGSVLVLAVDDAHLLDARSAATLGYLVVHHGARVALTALSGAALPPAVLSLWKDGWLSRLDLPPLSVRDTARLLAAALDGEVEAAAVQALRHATGGNVRLLIELARAQSFTRADGRWRWRGDLVVTARLRQMVETGIGELDDTEREALELVAVGEPLALDALTRLTSAAAVERLERRALLTVEVRGPGVGVRLAHPLHGQVIRSWSAPLATRNRLRRVTELRRPEETGGTVLSAREFEVARLASWNLTNREIADWLVLSHRTVGNHLYNVYTKLGVNHRLDLAPLLT</sequence>
<dbReference type="InterPro" id="IPR036388">
    <property type="entry name" value="WH-like_DNA-bd_sf"/>
</dbReference>
<dbReference type="RefSeq" id="WP_380753608.1">
    <property type="nucleotide sequence ID" value="NZ_JBHSRF010000021.1"/>
</dbReference>
<evidence type="ECO:0000256" key="2">
    <source>
        <dbReference type="ARBA" id="ARBA00023125"/>
    </source>
</evidence>
<keyword evidence="6" id="KW-1185">Reference proteome</keyword>
<name>A0ABW1NIE6_9ACTN</name>
<evidence type="ECO:0000313" key="6">
    <source>
        <dbReference type="Proteomes" id="UP001596137"/>
    </source>
</evidence>
<feature type="domain" description="HTH luxR-type" evidence="4">
    <location>
        <begin position="317"/>
        <end position="379"/>
    </location>
</feature>
<protein>
    <submittedName>
        <fullName evidence="5">LuxR C-terminal-related transcriptional regulator</fullName>
    </submittedName>
</protein>
<evidence type="ECO:0000259" key="4">
    <source>
        <dbReference type="PROSITE" id="PS50043"/>
    </source>
</evidence>
<proteinExistence type="predicted"/>
<dbReference type="InterPro" id="IPR000792">
    <property type="entry name" value="Tscrpt_reg_LuxR_C"/>
</dbReference>
<dbReference type="SMART" id="SM00421">
    <property type="entry name" value="HTH_LUXR"/>
    <property type="match status" value="1"/>
</dbReference>
<dbReference type="PANTHER" id="PTHR44688:SF16">
    <property type="entry name" value="DNA-BINDING TRANSCRIPTIONAL ACTIVATOR DEVR_DOSR"/>
    <property type="match status" value="1"/>
</dbReference>
<keyword evidence="2" id="KW-0238">DNA-binding</keyword>